<keyword evidence="2" id="KW-1185">Reference proteome</keyword>
<accession>A0AAD8EIQ8</accession>
<reference evidence="1" key="1">
    <citation type="journal article" date="2023" name="IScience">
        <title>Live-bearing cockroach genome reveals convergent evolutionary mechanisms linked to viviparity in insects and beyond.</title>
        <authorList>
            <person name="Fouks B."/>
            <person name="Harrison M.C."/>
            <person name="Mikhailova A.A."/>
            <person name="Marchal E."/>
            <person name="English S."/>
            <person name="Carruthers M."/>
            <person name="Jennings E.C."/>
            <person name="Chiamaka E.L."/>
            <person name="Frigard R.A."/>
            <person name="Pippel M."/>
            <person name="Attardo G.M."/>
            <person name="Benoit J.B."/>
            <person name="Bornberg-Bauer E."/>
            <person name="Tobe S.S."/>
        </authorList>
    </citation>
    <scope>NUCLEOTIDE SEQUENCE</scope>
    <source>
        <strain evidence="1">Stay&amp;Tobe</strain>
    </source>
</reference>
<feature type="non-terminal residue" evidence="1">
    <location>
        <position position="65"/>
    </location>
</feature>
<organism evidence="1 2">
    <name type="scientific">Diploptera punctata</name>
    <name type="common">Pacific beetle cockroach</name>
    <dbReference type="NCBI Taxonomy" id="6984"/>
    <lineage>
        <taxon>Eukaryota</taxon>
        <taxon>Metazoa</taxon>
        <taxon>Ecdysozoa</taxon>
        <taxon>Arthropoda</taxon>
        <taxon>Hexapoda</taxon>
        <taxon>Insecta</taxon>
        <taxon>Pterygota</taxon>
        <taxon>Neoptera</taxon>
        <taxon>Polyneoptera</taxon>
        <taxon>Dictyoptera</taxon>
        <taxon>Blattodea</taxon>
        <taxon>Blaberoidea</taxon>
        <taxon>Blaberidae</taxon>
        <taxon>Diplopterinae</taxon>
        <taxon>Diploptera</taxon>
    </lineage>
</organism>
<dbReference type="EMBL" id="JASPKZ010003847">
    <property type="protein sequence ID" value="KAJ9592075.1"/>
    <property type="molecule type" value="Genomic_DNA"/>
</dbReference>
<evidence type="ECO:0000313" key="1">
    <source>
        <dbReference type="EMBL" id="KAJ9592075.1"/>
    </source>
</evidence>
<proteinExistence type="predicted"/>
<dbReference type="Proteomes" id="UP001233999">
    <property type="component" value="Unassembled WGS sequence"/>
</dbReference>
<gene>
    <name evidence="1" type="ORF">L9F63_001384</name>
</gene>
<feature type="non-terminal residue" evidence="1">
    <location>
        <position position="1"/>
    </location>
</feature>
<name>A0AAD8EIQ8_DIPPU</name>
<evidence type="ECO:0000313" key="2">
    <source>
        <dbReference type="Proteomes" id="UP001233999"/>
    </source>
</evidence>
<dbReference type="AlphaFoldDB" id="A0AAD8EIQ8"/>
<comment type="caution">
    <text evidence="1">The sequence shown here is derived from an EMBL/GenBank/DDBJ whole genome shotgun (WGS) entry which is preliminary data.</text>
</comment>
<reference evidence="1" key="2">
    <citation type="submission" date="2023-05" db="EMBL/GenBank/DDBJ databases">
        <authorList>
            <person name="Fouks B."/>
        </authorList>
    </citation>
    <scope>NUCLEOTIDE SEQUENCE</scope>
    <source>
        <strain evidence="1">Stay&amp;Tobe</strain>
        <tissue evidence="1">Testes</tissue>
    </source>
</reference>
<sequence>TIVWRSRCFKLAKSFSRIRGPLISKSNCRLNPGSVLDGICGSLHMKVFWRKKKLQTFSGTEIEIT</sequence>
<protein>
    <submittedName>
        <fullName evidence="1">Uncharacterized protein</fullName>
    </submittedName>
</protein>